<sequence>MMLVSEEIGGRTGVRDEATSTASVDGVVIRSQGEECEWWGDRFYLVSALSLWLCASVDCLLLVSCLAKWSMLERIWGASGCTSSSDSGLLKGQEPSQCPRIFQNPDDLRGSHGGHRTWPGTEREKRVFCLFLVINFTFEFGGLKWISGWPQEY</sequence>
<name>A0AAD6WQH0_9AGAR</name>
<keyword evidence="1" id="KW-1133">Transmembrane helix</keyword>
<accession>A0AAD6WQH0</accession>
<keyword evidence="3" id="KW-1185">Reference proteome</keyword>
<reference evidence="2" key="1">
    <citation type="submission" date="2023-03" db="EMBL/GenBank/DDBJ databases">
        <title>Massive genome expansion in bonnet fungi (Mycena s.s.) driven by repeated elements and novel gene families across ecological guilds.</title>
        <authorList>
            <consortium name="Lawrence Berkeley National Laboratory"/>
            <person name="Harder C.B."/>
            <person name="Miyauchi S."/>
            <person name="Viragh M."/>
            <person name="Kuo A."/>
            <person name="Thoen E."/>
            <person name="Andreopoulos B."/>
            <person name="Lu D."/>
            <person name="Skrede I."/>
            <person name="Drula E."/>
            <person name="Henrissat B."/>
            <person name="Morin E."/>
            <person name="Kohler A."/>
            <person name="Barry K."/>
            <person name="LaButti K."/>
            <person name="Morin E."/>
            <person name="Salamov A."/>
            <person name="Lipzen A."/>
            <person name="Mereny Z."/>
            <person name="Hegedus B."/>
            <person name="Baldrian P."/>
            <person name="Stursova M."/>
            <person name="Weitz H."/>
            <person name="Taylor A."/>
            <person name="Grigoriev I.V."/>
            <person name="Nagy L.G."/>
            <person name="Martin F."/>
            <person name="Kauserud H."/>
        </authorList>
    </citation>
    <scope>NUCLEOTIDE SEQUENCE</scope>
    <source>
        <strain evidence="2">CBHHK200</strain>
    </source>
</reference>
<gene>
    <name evidence="2" type="ORF">C8F04DRAFT_1141122</name>
</gene>
<keyword evidence="1" id="KW-0472">Membrane</keyword>
<keyword evidence="1" id="KW-0812">Transmembrane</keyword>
<comment type="caution">
    <text evidence="2">The sequence shown here is derived from an EMBL/GenBank/DDBJ whole genome shotgun (WGS) entry which is preliminary data.</text>
</comment>
<dbReference type="EMBL" id="JARJCM010000233">
    <property type="protein sequence ID" value="KAJ7021412.1"/>
    <property type="molecule type" value="Genomic_DNA"/>
</dbReference>
<evidence type="ECO:0000256" key="1">
    <source>
        <dbReference type="SAM" id="Phobius"/>
    </source>
</evidence>
<organism evidence="2 3">
    <name type="scientific">Mycena alexandri</name>
    <dbReference type="NCBI Taxonomy" id="1745969"/>
    <lineage>
        <taxon>Eukaryota</taxon>
        <taxon>Fungi</taxon>
        <taxon>Dikarya</taxon>
        <taxon>Basidiomycota</taxon>
        <taxon>Agaricomycotina</taxon>
        <taxon>Agaricomycetes</taxon>
        <taxon>Agaricomycetidae</taxon>
        <taxon>Agaricales</taxon>
        <taxon>Marasmiineae</taxon>
        <taxon>Mycenaceae</taxon>
        <taxon>Mycena</taxon>
    </lineage>
</organism>
<proteinExistence type="predicted"/>
<protein>
    <submittedName>
        <fullName evidence="2">Uncharacterized protein</fullName>
    </submittedName>
</protein>
<evidence type="ECO:0000313" key="2">
    <source>
        <dbReference type="EMBL" id="KAJ7021412.1"/>
    </source>
</evidence>
<feature type="transmembrane region" description="Helical" evidence="1">
    <location>
        <begin position="127"/>
        <end position="146"/>
    </location>
</feature>
<dbReference type="AlphaFoldDB" id="A0AAD6WQH0"/>
<dbReference type="Proteomes" id="UP001218188">
    <property type="component" value="Unassembled WGS sequence"/>
</dbReference>
<evidence type="ECO:0000313" key="3">
    <source>
        <dbReference type="Proteomes" id="UP001218188"/>
    </source>
</evidence>
<feature type="transmembrane region" description="Helical" evidence="1">
    <location>
        <begin position="43"/>
        <end position="67"/>
    </location>
</feature>